<keyword evidence="4 8" id="KW-1003">Cell membrane</keyword>
<keyword evidence="5 9" id="KW-0812">Transmembrane</keyword>
<evidence type="ECO:0000313" key="11">
    <source>
        <dbReference type="Proteomes" id="UP000245202"/>
    </source>
</evidence>
<name>A0A2R5EW58_9BACL</name>
<evidence type="ECO:0000256" key="9">
    <source>
        <dbReference type="SAM" id="Phobius"/>
    </source>
</evidence>
<keyword evidence="7 8" id="KW-0472">Membrane</keyword>
<dbReference type="InterPro" id="IPR007208">
    <property type="entry name" value="MrpF/PhaF-like"/>
</dbReference>
<dbReference type="PIRSF" id="PIRSF028784">
    <property type="entry name" value="MrpF"/>
    <property type="match status" value="1"/>
</dbReference>
<dbReference type="PANTHER" id="PTHR34702:SF1">
    <property type="entry name" value="NA(+)_H(+) ANTIPORTER SUBUNIT F"/>
    <property type="match status" value="1"/>
</dbReference>
<keyword evidence="8" id="KW-0050">Antiport</keyword>
<keyword evidence="6 9" id="KW-1133">Transmembrane helix</keyword>
<evidence type="ECO:0000256" key="6">
    <source>
        <dbReference type="ARBA" id="ARBA00022989"/>
    </source>
</evidence>
<proteinExistence type="inferred from homology"/>
<comment type="subcellular location">
    <subcellularLocation>
        <location evidence="1 8">Cell membrane</location>
        <topology evidence="1 8">Multi-pass membrane protein</topology>
    </subcellularLocation>
</comment>
<keyword evidence="8" id="KW-0406">Ion transport</keyword>
<feature type="transmembrane region" description="Helical" evidence="9">
    <location>
        <begin position="37"/>
        <end position="57"/>
    </location>
</feature>
<evidence type="ECO:0000256" key="4">
    <source>
        <dbReference type="ARBA" id="ARBA00022475"/>
    </source>
</evidence>
<evidence type="ECO:0000256" key="5">
    <source>
        <dbReference type="ARBA" id="ARBA00022692"/>
    </source>
</evidence>
<keyword evidence="3 8" id="KW-0813">Transport</keyword>
<feature type="transmembrane region" description="Helical" evidence="9">
    <location>
        <begin position="6"/>
        <end position="25"/>
    </location>
</feature>
<evidence type="ECO:0000256" key="1">
    <source>
        <dbReference type="ARBA" id="ARBA00004651"/>
    </source>
</evidence>
<dbReference type="GO" id="GO:0015385">
    <property type="term" value="F:sodium:proton antiporter activity"/>
    <property type="evidence" value="ECO:0007669"/>
    <property type="project" value="TreeGrafter"/>
</dbReference>
<dbReference type="PANTHER" id="PTHR34702">
    <property type="entry name" value="NA(+)/H(+) ANTIPORTER SUBUNIT F1"/>
    <property type="match status" value="1"/>
</dbReference>
<evidence type="ECO:0000256" key="8">
    <source>
        <dbReference type="PIRNR" id="PIRNR028784"/>
    </source>
</evidence>
<accession>A0A2R5EW58</accession>
<sequence length="94" mass="10392">MFQTLLMASIIMLTISISIALYRVIRGPSLPDRILALDSIGYNIIGIVAVLCMMLDSSSYLETILLIGILAFLSTVALCKFLERGVVIDRKRND</sequence>
<keyword evidence="11" id="KW-1185">Reference proteome</keyword>
<evidence type="ECO:0008006" key="12">
    <source>
        <dbReference type="Google" id="ProtNLM"/>
    </source>
</evidence>
<feature type="transmembrane region" description="Helical" evidence="9">
    <location>
        <begin position="63"/>
        <end position="82"/>
    </location>
</feature>
<evidence type="ECO:0000256" key="7">
    <source>
        <dbReference type="ARBA" id="ARBA00023136"/>
    </source>
</evidence>
<comment type="caution">
    <text evidence="10">The sequence shown here is derived from an EMBL/GenBank/DDBJ whole genome shotgun (WGS) entry which is preliminary data.</text>
</comment>
<dbReference type="GO" id="GO:0005886">
    <property type="term" value="C:plasma membrane"/>
    <property type="evidence" value="ECO:0007669"/>
    <property type="project" value="UniProtKB-SubCell"/>
</dbReference>
<reference evidence="10 11" key="1">
    <citation type="submission" date="2017-08" db="EMBL/GenBank/DDBJ databases">
        <title>Substantial Increase in Enzyme Production by Combined Drug-Resistance Mutations in Paenibacillus agaridevorans.</title>
        <authorList>
            <person name="Tanaka Y."/>
            <person name="Funane K."/>
            <person name="Hosaka T."/>
            <person name="Shiwa Y."/>
            <person name="Fujita N."/>
            <person name="Miyazaki T."/>
            <person name="Yoshikawa H."/>
            <person name="Murakami K."/>
            <person name="Kasahara K."/>
            <person name="Inaoka T."/>
            <person name="Hiraga Y."/>
            <person name="Ochi K."/>
        </authorList>
    </citation>
    <scope>NUCLEOTIDE SEQUENCE [LARGE SCALE GENOMIC DNA]</scope>
    <source>
        <strain evidence="10 11">T-3040</strain>
    </source>
</reference>
<dbReference type="EMBL" id="BDQX01000362">
    <property type="protein sequence ID" value="GBG10936.1"/>
    <property type="molecule type" value="Genomic_DNA"/>
</dbReference>
<dbReference type="Proteomes" id="UP000245202">
    <property type="component" value="Unassembled WGS sequence"/>
</dbReference>
<dbReference type="NCBIfam" id="NF009248">
    <property type="entry name" value="PRK12600.1"/>
    <property type="match status" value="1"/>
</dbReference>
<evidence type="ECO:0000313" key="10">
    <source>
        <dbReference type="EMBL" id="GBG10936.1"/>
    </source>
</evidence>
<gene>
    <name evidence="10" type="ORF">PAT3040_05708</name>
</gene>
<evidence type="ECO:0000256" key="3">
    <source>
        <dbReference type="ARBA" id="ARBA00022448"/>
    </source>
</evidence>
<comment type="similarity">
    <text evidence="2 8">Belongs to the CPA3 antiporters (TC 2.A.63) subunit F family.</text>
</comment>
<protein>
    <recommendedName>
        <fullName evidence="12">Na(+)/H(+) antiporter subunit F</fullName>
    </recommendedName>
</protein>
<organism evidence="10 11">
    <name type="scientific">Paenibacillus agaridevorans</name>
    <dbReference type="NCBI Taxonomy" id="171404"/>
    <lineage>
        <taxon>Bacteria</taxon>
        <taxon>Bacillati</taxon>
        <taxon>Bacillota</taxon>
        <taxon>Bacilli</taxon>
        <taxon>Bacillales</taxon>
        <taxon>Paenibacillaceae</taxon>
        <taxon>Paenibacillus</taxon>
    </lineage>
</organism>
<dbReference type="RefSeq" id="WP_087571942.1">
    <property type="nucleotide sequence ID" value="NZ_BDQX01000362.1"/>
</dbReference>
<evidence type="ECO:0000256" key="2">
    <source>
        <dbReference type="ARBA" id="ARBA00009212"/>
    </source>
</evidence>
<dbReference type="Pfam" id="PF04066">
    <property type="entry name" value="MrpF_PhaF"/>
    <property type="match status" value="1"/>
</dbReference>
<dbReference type="AlphaFoldDB" id="A0A2R5EW58"/>